<dbReference type="GO" id="GO:0016791">
    <property type="term" value="F:phosphatase activity"/>
    <property type="evidence" value="ECO:0007669"/>
    <property type="project" value="UniProtKB-ARBA"/>
</dbReference>
<dbReference type="Pfam" id="PF00702">
    <property type="entry name" value="Hydrolase"/>
    <property type="match status" value="1"/>
</dbReference>
<dbReference type="NCBIfam" id="TIGR01509">
    <property type="entry name" value="HAD-SF-IA-v3"/>
    <property type="match status" value="1"/>
</dbReference>
<dbReference type="SFLD" id="SFLDS00003">
    <property type="entry name" value="Haloacid_Dehalogenase"/>
    <property type="match status" value="1"/>
</dbReference>
<dbReference type="OrthoDB" id="2012566at2759"/>
<dbReference type="InterPro" id="IPR023214">
    <property type="entry name" value="HAD_sf"/>
</dbReference>
<keyword evidence="2" id="KW-1185">Reference proteome</keyword>
<accession>A0A5C3LVA2</accession>
<evidence type="ECO:0000313" key="2">
    <source>
        <dbReference type="Proteomes" id="UP000308652"/>
    </source>
</evidence>
<dbReference type="NCBIfam" id="TIGR01549">
    <property type="entry name" value="HAD-SF-IA-v1"/>
    <property type="match status" value="1"/>
</dbReference>
<dbReference type="EMBL" id="ML213618">
    <property type="protein sequence ID" value="TFK35868.1"/>
    <property type="molecule type" value="Genomic_DNA"/>
</dbReference>
<organism evidence="1 2">
    <name type="scientific">Crucibulum laeve</name>
    <dbReference type="NCBI Taxonomy" id="68775"/>
    <lineage>
        <taxon>Eukaryota</taxon>
        <taxon>Fungi</taxon>
        <taxon>Dikarya</taxon>
        <taxon>Basidiomycota</taxon>
        <taxon>Agaricomycotina</taxon>
        <taxon>Agaricomycetes</taxon>
        <taxon>Agaricomycetidae</taxon>
        <taxon>Agaricales</taxon>
        <taxon>Agaricineae</taxon>
        <taxon>Nidulariaceae</taxon>
        <taxon>Crucibulum</taxon>
    </lineage>
</organism>
<gene>
    <name evidence="1" type="ORF">BDQ12DRAFT_266801</name>
</gene>
<dbReference type="InterPro" id="IPR036412">
    <property type="entry name" value="HAD-like_sf"/>
</dbReference>
<dbReference type="Proteomes" id="UP000308652">
    <property type="component" value="Unassembled WGS sequence"/>
</dbReference>
<dbReference type="Gene3D" id="1.10.150.240">
    <property type="entry name" value="Putative phosphatase, domain 2"/>
    <property type="match status" value="1"/>
</dbReference>
<dbReference type="SUPFAM" id="SSF56784">
    <property type="entry name" value="HAD-like"/>
    <property type="match status" value="1"/>
</dbReference>
<name>A0A5C3LVA2_9AGAR</name>
<dbReference type="STRING" id="68775.A0A5C3LVA2"/>
<dbReference type="PANTHER" id="PTHR43611:SF3">
    <property type="entry name" value="FLAVIN MONONUCLEOTIDE HYDROLASE 1, CHLOROPLATIC"/>
    <property type="match status" value="1"/>
</dbReference>
<dbReference type="AlphaFoldDB" id="A0A5C3LVA2"/>
<sequence>MARYTTLIFDLGDVLFAWSAKTRTSISPTTLHAILASSTWCLYERALISEDTCYTLTAAEFSIPSTEIREAFIHARESLVADHALVDFIKTVKAVHTLNVFAMSNISLPDWDVLQTKDADWSIFDHVFTSGAAGERKPDAAFFHHVIKETGIDPQATIFVDDKAENVQTAKELGFRGIVFDDVERVKEEISKLLGEDC</sequence>
<dbReference type="InterPro" id="IPR006439">
    <property type="entry name" value="HAD-SF_hydro_IA"/>
</dbReference>
<dbReference type="Gene3D" id="3.40.50.1000">
    <property type="entry name" value="HAD superfamily/HAD-like"/>
    <property type="match status" value="1"/>
</dbReference>
<dbReference type="SFLD" id="SFLDG01129">
    <property type="entry name" value="C1.5:_HAD__Beta-PGM__Phosphata"/>
    <property type="match status" value="1"/>
</dbReference>
<dbReference type="InterPro" id="IPR023198">
    <property type="entry name" value="PGP-like_dom2"/>
</dbReference>
<protein>
    <submittedName>
        <fullName evidence="1">HAD-like protein</fullName>
    </submittedName>
</protein>
<dbReference type="PANTHER" id="PTHR43611">
    <property type="entry name" value="ALPHA-D-GLUCOSE 1-PHOSPHATE PHOSPHATASE"/>
    <property type="match status" value="1"/>
</dbReference>
<reference evidence="1 2" key="1">
    <citation type="journal article" date="2019" name="Nat. Ecol. Evol.">
        <title>Megaphylogeny resolves global patterns of mushroom evolution.</title>
        <authorList>
            <person name="Varga T."/>
            <person name="Krizsan K."/>
            <person name="Foldi C."/>
            <person name="Dima B."/>
            <person name="Sanchez-Garcia M."/>
            <person name="Sanchez-Ramirez S."/>
            <person name="Szollosi G.J."/>
            <person name="Szarkandi J.G."/>
            <person name="Papp V."/>
            <person name="Albert L."/>
            <person name="Andreopoulos W."/>
            <person name="Angelini C."/>
            <person name="Antonin V."/>
            <person name="Barry K.W."/>
            <person name="Bougher N.L."/>
            <person name="Buchanan P."/>
            <person name="Buyck B."/>
            <person name="Bense V."/>
            <person name="Catcheside P."/>
            <person name="Chovatia M."/>
            <person name="Cooper J."/>
            <person name="Damon W."/>
            <person name="Desjardin D."/>
            <person name="Finy P."/>
            <person name="Geml J."/>
            <person name="Haridas S."/>
            <person name="Hughes K."/>
            <person name="Justo A."/>
            <person name="Karasinski D."/>
            <person name="Kautmanova I."/>
            <person name="Kiss B."/>
            <person name="Kocsube S."/>
            <person name="Kotiranta H."/>
            <person name="LaButti K.M."/>
            <person name="Lechner B.E."/>
            <person name="Liimatainen K."/>
            <person name="Lipzen A."/>
            <person name="Lukacs Z."/>
            <person name="Mihaltcheva S."/>
            <person name="Morgado L.N."/>
            <person name="Niskanen T."/>
            <person name="Noordeloos M.E."/>
            <person name="Ohm R.A."/>
            <person name="Ortiz-Santana B."/>
            <person name="Ovrebo C."/>
            <person name="Racz N."/>
            <person name="Riley R."/>
            <person name="Savchenko A."/>
            <person name="Shiryaev A."/>
            <person name="Soop K."/>
            <person name="Spirin V."/>
            <person name="Szebenyi C."/>
            <person name="Tomsovsky M."/>
            <person name="Tulloss R.E."/>
            <person name="Uehling J."/>
            <person name="Grigoriev I.V."/>
            <person name="Vagvolgyi C."/>
            <person name="Papp T."/>
            <person name="Martin F.M."/>
            <person name="Miettinen O."/>
            <person name="Hibbett D.S."/>
            <person name="Nagy L.G."/>
        </authorList>
    </citation>
    <scope>NUCLEOTIDE SEQUENCE [LARGE SCALE GENOMIC DNA]</scope>
    <source>
        <strain evidence="1 2">CBS 166.37</strain>
    </source>
</reference>
<evidence type="ECO:0000313" key="1">
    <source>
        <dbReference type="EMBL" id="TFK35868.1"/>
    </source>
</evidence>
<proteinExistence type="predicted"/>